<protein>
    <recommendedName>
        <fullName evidence="3">Alpha/beta hydrolase</fullName>
    </recommendedName>
</protein>
<reference evidence="1 2" key="1">
    <citation type="journal article" date="2023" name="Microb. Genom.">
        <title>Mesoterricola silvestris gen. nov., sp. nov., Mesoterricola sediminis sp. nov., Geothrix oryzae sp. nov., Geothrix edaphica sp. nov., Geothrix rubra sp. nov., and Geothrix limicola sp. nov., six novel members of Acidobacteriota isolated from soils.</title>
        <authorList>
            <person name="Weisberg A.J."/>
            <person name="Pearce E."/>
            <person name="Kramer C.G."/>
            <person name="Chang J.H."/>
            <person name="Clarke C.R."/>
        </authorList>
    </citation>
    <scope>NUCLEOTIDE SEQUENCE [LARGE SCALE GENOMIC DNA]</scope>
    <source>
        <strain evidence="1 2">ID09-01A</strain>
    </source>
</reference>
<dbReference type="RefSeq" id="WP_060902842.1">
    <property type="nucleotide sequence ID" value="NZ_JARAUR010000048.1"/>
</dbReference>
<gene>
    <name evidence="1" type="ORF">PV662_34335</name>
</gene>
<proteinExistence type="predicted"/>
<evidence type="ECO:0000313" key="1">
    <source>
        <dbReference type="EMBL" id="MDX3704743.1"/>
    </source>
</evidence>
<dbReference type="EMBL" id="JARAYU010000016">
    <property type="protein sequence ID" value="MDX3704743.1"/>
    <property type="molecule type" value="Genomic_DNA"/>
</dbReference>
<evidence type="ECO:0008006" key="3">
    <source>
        <dbReference type="Google" id="ProtNLM"/>
    </source>
</evidence>
<dbReference type="Gene3D" id="3.40.50.1820">
    <property type="entry name" value="alpha/beta hydrolase"/>
    <property type="match status" value="1"/>
</dbReference>
<dbReference type="InterPro" id="IPR029058">
    <property type="entry name" value="AB_hydrolase_fold"/>
</dbReference>
<sequence length="117" mass="12054">MTDQTAAAGFFGATTIRPPLAPELAPVEEARGAVFPALSDETLPEIRRQIAEGSPGLDSEALRVGGRVRVEERQVPGPEGAPDITLLILSPVEDRGPKGGILSLHGGGMIMGDAGTT</sequence>
<comment type="caution">
    <text evidence="1">The sequence shown here is derived from an EMBL/GenBank/DDBJ whole genome shotgun (WGS) entry which is preliminary data.</text>
</comment>
<keyword evidence="2" id="KW-1185">Reference proteome</keyword>
<dbReference type="Proteomes" id="UP001271274">
    <property type="component" value="Unassembled WGS sequence"/>
</dbReference>
<accession>A0ABU4NRP8</accession>
<name>A0ABU4NRP8_9ACTN</name>
<evidence type="ECO:0000313" key="2">
    <source>
        <dbReference type="Proteomes" id="UP001271274"/>
    </source>
</evidence>
<organism evidence="1 2">
    <name type="scientific">Streptomyces europaeiscabiei</name>
    <dbReference type="NCBI Taxonomy" id="146819"/>
    <lineage>
        <taxon>Bacteria</taxon>
        <taxon>Bacillati</taxon>
        <taxon>Actinomycetota</taxon>
        <taxon>Actinomycetes</taxon>
        <taxon>Kitasatosporales</taxon>
        <taxon>Streptomycetaceae</taxon>
        <taxon>Streptomyces</taxon>
    </lineage>
</organism>